<sequence length="302" mass="31321">MQALGSPEFWVQQLINALGLGSQYALMAVGLAMVFGVMRLINFAHGTVMMASAYIGLLLLQQGVPFPFVALGAIAGAAALGVLMERIAYRPVRGAPDVVLLLNSFAVAVLLENVAILLFSPRSRPFPMPAILTQVFHPGGNLFLPSIHLWALGGALLALGGLGLFVTRTRLGLAMRAAAENPTAAQLLGIEIGKVTVLAFAIGSAMAGLAVLFWTAHVGTINPGMGFEPVLKAFVACVIGGFGTIPGAVLGGYLLGALEIALQGLLPSGVVGYRDALVYGILILILLVRPGGVLGYLEAERV</sequence>
<evidence type="ECO:0000256" key="5">
    <source>
        <dbReference type="ARBA" id="ARBA00022692"/>
    </source>
</evidence>
<comment type="similarity">
    <text evidence="9">Belongs to the binding-protein-dependent transport system permease family. LivHM subfamily.</text>
</comment>
<evidence type="ECO:0000256" key="2">
    <source>
        <dbReference type="ARBA" id="ARBA00022448"/>
    </source>
</evidence>
<keyword evidence="4" id="KW-0997">Cell inner membrane</keyword>
<keyword evidence="7 10" id="KW-1133">Transmembrane helix</keyword>
<evidence type="ECO:0000313" key="12">
    <source>
        <dbReference type="Proteomes" id="UP000236642"/>
    </source>
</evidence>
<evidence type="ECO:0000256" key="3">
    <source>
        <dbReference type="ARBA" id="ARBA00022475"/>
    </source>
</evidence>
<evidence type="ECO:0000313" key="11">
    <source>
        <dbReference type="EMBL" id="GBD08973.1"/>
    </source>
</evidence>
<dbReference type="GO" id="GO:1903806">
    <property type="term" value="P:L-isoleucine import across plasma membrane"/>
    <property type="evidence" value="ECO:0007669"/>
    <property type="project" value="TreeGrafter"/>
</dbReference>
<evidence type="ECO:0000256" key="9">
    <source>
        <dbReference type="ARBA" id="ARBA00037998"/>
    </source>
</evidence>
<evidence type="ECO:0000256" key="4">
    <source>
        <dbReference type="ARBA" id="ARBA00022519"/>
    </source>
</evidence>
<dbReference type="EMBL" id="BEHY01000023">
    <property type="protein sequence ID" value="GBD08973.1"/>
    <property type="molecule type" value="Genomic_DNA"/>
</dbReference>
<evidence type="ECO:0000256" key="10">
    <source>
        <dbReference type="SAM" id="Phobius"/>
    </source>
</evidence>
<keyword evidence="8 10" id="KW-0472">Membrane</keyword>
<evidence type="ECO:0000256" key="7">
    <source>
        <dbReference type="ARBA" id="ARBA00022989"/>
    </source>
</evidence>
<feature type="transmembrane region" description="Helical" evidence="10">
    <location>
        <begin position="276"/>
        <end position="297"/>
    </location>
</feature>
<dbReference type="PANTHER" id="PTHR11795">
    <property type="entry name" value="BRANCHED-CHAIN AMINO ACID TRANSPORT SYSTEM PERMEASE PROTEIN LIVH"/>
    <property type="match status" value="1"/>
</dbReference>
<feature type="transmembrane region" description="Helical" evidence="10">
    <location>
        <begin position="147"/>
        <end position="166"/>
    </location>
</feature>
<comment type="caution">
    <text evidence="11">The sequence shown here is derived from an EMBL/GenBank/DDBJ whole genome shotgun (WGS) entry which is preliminary data.</text>
</comment>
<evidence type="ECO:0000256" key="1">
    <source>
        <dbReference type="ARBA" id="ARBA00004651"/>
    </source>
</evidence>
<keyword evidence="6" id="KW-0029">Amino-acid transport</keyword>
<dbReference type="CDD" id="cd06582">
    <property type="entry name" value="TM_PBP1_LivH_like"/>
    <property type="match status" value="1"/>
</dbReference>
<proteinExistence type="inferred from homology"/>
<comment type="subcellular location">
    <subcellularLocation>
        <location evidence="1">Cell membrane</location>
        <topology evidence="1">Multi-pass membrane protein</topology>
    </subcellularLocation>
</comment>
<dbReference type="GO" id="GO:0015188">
    <property type="term" value="F:L-isoleucine transmembrane transporter activity"/>
    <property type="evidence" value="ECO:0007669"/>
    <property type="project" value="TreeGrafter"/>
</dbReference>
<protein>
    <submittedName>
        <fullName evidence="11">High-affinity branched-chain amino acid transport system permease protein LivH</fullName>
    </submittedName>
</protein>
<evidence type="ECO:0000256" key="6">
    <source>
        <dbReference type="ARBA" id="ARBA00022970"/>
    </source>
</evidence>
<dbReference type="PANTHER" id="PTHR11795:SF371">
    <property type="entry name" value="HIGH-AFFINITY BRANCHED-CHAIN AMINO ACID TRANSPORT SYSTEM PERMEASE PROTEIN LIVH"/>
    <property type="match status" value="1"/>
</dbReference>
<feature type="transmembrane region" description="Helical" evidence="10">
    <location>
        <begin position="99"/>
        <end position="119"/>
    </location>
</feature>
<feature type="transmembrane region" description="Helical" evidence="10">
    <location>
        <begin position="42"/>
        <end position="60"/>
    </location>
</feature>
<accession>A0A2H5Y6A4</accession>
<dbReference type="GO" id="GO:0005304">
    <property type="term" value="F:L-valine transmembrane transporter activity"/>
    <property type="evidence" value="ECO:0007669"/>
    <property type="project" value="TreeGrafter"/>
</dbReference>
<dbReference type="GO" id="GO:0015190">
    <property type="term" value="F:L-leucine transmembrane transporter activity"/>
    <property type="evidence" value="ECO:0007669"/>
    <property type="project" value="TreeGrafter"/>
</dbReference>
<feature type="transmembrane region" description="Helical" evidence="10">
    <location>
        <begin position="14"/>
        <end position="35"/>
    </location>
</feature>
<dbReference type="InterPro" id="IPR052157">
    <property type="entry name" value="BCAA_transport_permease"/>
</dbReference>
<name>A0A2H5Y6A4_9CHLR</name>
<keyword evidence="2" id="KW-0813">Transport</keyword>
<evidence type="ECO:0000256" key="8">
    <source>
        <dbReference type="ARBA" id="ARBA00023136"/>
    </source>
</evidence>
<dbReference type="GO" id="GO:0015192">
    <property type="term" value="F:L-phenylalanine transmembrane transporter activity"/>
    <property type="evidence" value="ECO:0007669"/>
    <property type="project" value="TreeGrafter"/>
</dbReference>
<feature type="transmembrane region" description="Helical" evidence="10">
    <location>
        <begin position="195"/>
        <end position="213"/>
    </location>
</feature>
<gene>
    <name evidence="11" type="primary">livH_7</name>
    <name evidence="11" type="ORF">HRbin22_01220</name>
</gene>
<organism evidence="11 12">
    <name type="scientific">Candidatus Thermoflexus japonica</name>
    <dbReference type="NCBI Taxonomy" id="2035417"/>
    <lineage>
        <taxon>Bacteria</taxon>
        <taxon>Bacillati</taxon>
        <taxon>Chloroflexota</taxon>
        <taxon>Thermoflexia</taxon>
        <taxon>Thermoflexales</taxon>
        <taxon>Thermoflexaceae</taxon>
        <taxon>Thermoflexus</taxon>
    </lineage>
</organism>
<dbReference type="GO" id="GO:0005886">
    <property type="term" value="C:plasma membrane"/>
    <property type="evidence" value="ECO:0007669"/>
    <property type="project" value="UniProtKB-SubCell"/>
</dbReference>
<dbReference type="AlphaFoldDB" id="A0A2H5Y6A4"/>
<dbReference type="GO" id="GO:0015808">
    <property type="term" value="P:L-alanine transport"/>
    <property type="evidence" value="ECO:0007669"/>
    <property type="project" value="TreeGrafter"/>
</dbReference>
<dbReference type="Pfam" id="PF02653">
    <property type="entry name" value="BPD_transp_2"/>
    <property type="match status" value="1"/>
</dbReference>
<feature type="transmembrane region" description="Helical" evidence="10">
    <location>
        <begin position="66"/>
        <end position="87"/>
    </location>
</feature>
<keyword evidence="5 10" id="KW-0812">Transmembrane</keyword>
<keyword evidence="3" id="KW-1003">Cell membrane</keyword>
<dbReference type="Proteomes" id="UP000236642">
    <property type="component" value="Unassembled WGS sequence"/>
</dbReference>
<feature type="transmembrane region" description="Helical" evidence="10">
    <location>
        <begin position="233"/>
        <end position="255"/>
    </location>
</feature>
<reference evidence="12" key="1">
    <citation type="submission" date="2017-09" db="EMBL/GenBank/DDBJ databases">
        <title>Metaegenomics of thermophilic ammonia-oxidizing enrichment culture.</title>
        <authorList>
            <person name="Kato S."/>
            <person name="Suzuki K."/>
        </authorList>
    </citation>
    <scope>NUCLEOTIDE SEQUENCE [LARGE SCALE GENOMIC DNA]</scope>
</reference>
<dbReference type="InterPro" id="IPR001851">
    <property type="entry name" value="ABC_transp_permease"/>
</dbReference>
<dbReference type="GO" id="GO:0042941">
    <property type="term" value="P:D-alanine transmembrane transport"/>
    <property type="evidence" value="ECO:0007669"/>
    <property type="project" value="TreeGrafter"/>
</dbReference>